<dbReference type="Proteomes" id="UP000822688">
    <property type="component" value="Chromosome 9"/>
</dbReference>
<dbReference type="PANTHER" id="PTHR37244:SF1">
    <property type="entry name" value="NADP-SPECIFIC GLUTAMATE DEHYDROGENASE"/>
    <property type="match status" value="1"/>
</dbReference>
<evidence type="ECO:0000256" key="2">
    <source>
        <dbReference type="SAM" id="Phobius"/>
    </source>
</evidence>
<comment type="caution">
    <text evidence="3">The sequence shown here is derived from an EMBL/GenBank/DDBJ whole genome shotgun (WGS) entry which is preliminary data.</text>
</comment>
<proteinExistence type="predicted"/>
<feature type="region of interest" description="Disordered" evidence="1">
    <location>
        <begin position="134"/>
        <end position="156"/>
    </location>
</feature>
<dbReference type="AlphaFoldDB" id="A0A8T0GUM5"/>
<protein>
    <recommendedName>
        <fullName evidence="5">Erythronate-4-phosphate dehydrogenase family protein</fullName>
    </recommendedName>
</protein>
<reference evidence="3" key="1">
    <citation type="submission" date="2020-06" db="EMBL/GenBank/DDBJ databases">
        <title>WGS assembly of Ceratodon purpureus strain R40.</title>
        <authorList>
            <person name="Carey S.B."/>
            <person name="Jenkins J."/>
            <person name="Shu S."/>
            <person name="Lovell J.T."/>
            <person name="Sreedasyam A."/>
            <person name="Maumus F."/>
            <person name="Tiley G.P."/>
            <person name="Fernandez-Pozo N."/>
            <person name="Barry K."/>
            <person name="Chen C."/>
            <person name="Wang M."/>
            <person name="Lipzen A."/>
            <person name="Daum C."/>
            <person name="Saski C.A."/>
            <person name="Payton A.C."/>
            <person name="Mcbreen J.C."/>
            <person name="Conrad R.E."/>
            <person name="Kollar L.M."/>
            <person name="Olsson S."/>
            <person name="Huttunen S."/>
            <person name="Landis J.B."/>
            <person name="Wickett N.J."/>
            <person name="Johnson M.G."/>
            <person name="Rensing S.A."/>
            <person name="Grimwood J."/>
            <person name="Schmutz J."/>
            <person name="Mcdaniel S.F."/>
        </authorList>
    </citation>
    <scope>NUCLEOTIDE SEQUENCE</scope>
    <source>
        <strain evidence="3">R40</strain>
    </source>
</reference>
<keyword evidence="2" id="KW-0472">Membrane</keyword>
<evidence type="ECO:0000256" key="1">
    <source>
        <dbReference type="SAM" id="MobiDB-lite"/>
    </source>
</evidence>
<organism evidence="3 4">
    <name type="scientific">Ceratodon purpureus</name>
    <name type="common">Fire moss</name>
    <name type="synonym">Dicranum purpureum</name>
    <dbReference type="NCBI Taxonomy" id="3225"/>
    <lineage>
        <taxon>Eukaryota</taxon>
        <taxon>Viridiplantae</taxon>
        <taxon>Streptophyta</taxon>
        <taxon>Embryophyta</taxon>
        <taxon>Bryophyta</taxon>
        <taxon>Bryophytina</taxon>
        <taxon>Bryopsida</taxon>
        <taxon>Dicranidae</taxon>
        <taxon>Pseudoditrichales</taxon>
        <taxon>Ditrichaceae</taxon>
        <taxon>Ceratodon</taxon>
    </lineage>
</organism>
<feature type="transmembrane region" description="Helical" evidence="2">
    <location>
        <begin position="297"/>
        <end position="320"/>
    </location>
</feature>
<keyword evidence="4" id="KW-1185">Reference proteome</keyword>
<keyword evidence="2" id="KW-0812">Transmembrane</keyword>
<accession>A0A8T0GUM5</accession>
<dbReference type="PANTHER" id="PTHR37244">
    <property type="entry name" value="NADP-SPECIFIC GLUTAMATE DEHYDROGENASE"/>
    <property type="match status" value="1"/>
</dbReference>
<evidence type="ECO:0008006" key="5">
    <source>
        <dbReference type="Google" id="ProtNLM"/>
    </source>
</evidence>
<keyword evidence="2" id="KW-1133">Transmembrane helix</keyword>
<sequence length="332" mass="35897">MDDYEESGAGLLGELSGSQRNGRAALFGYTVAASQGHGQAWFDVRVIYVRVTGCPLDDAPDSLAIRFPARSIGTALEVNGGRISPSEEASLTLRRDRVDTESSEATYLSTDSWRTSGSLNFEVLHKEEVLVSGTLEQSEPAADAEDYKGSEAVSTPEKSTKLGWTMECGCAVGQSGCVFLKGRHDYPNISLAHPVMEVCVVGRFAGTPVILTQTVHILARRRPNRQATLDAIPEAEEVRGKQPSFMTADQPRLKTQPDLYMDHGDKAITSFGYALEGSQYGDQDNGQMTWFNAGVRVGVGIGLGMCLGVGIGVGLMVRTYQATTRTFRRGFL</sequence>
<evidence type="ECO:0000313" key="4">
    <source>
        <dbReference type="Proteomes" id="UP000822688"/>
    </source>
</evidence>
<name>A0A8T0GUM5_CERPU</name>
<dbReference type="OrthoDB" id="2016101at2759"/>
<evidence type="ECO:0000313" key="3">
    <source>
        <dbReference type="EMBL" id="KAG0560632.1"/>
    </source>
</evidence>
<gene>
    <name evidence="3" type="ORF">KC19_9G001300</name>
</gene>
<dbReference type="EMBL" id="CM026430">
    <property type="protein sequence ID" value="KAG0560632.1"/>
    <property type="molecule type" value="Genomic_DNA"/>
</dbReference>